<dbReference type="InterPro" id="IPR036786">
    <property type="entry name" value="Ribosome_mat_SBDS_N_sf"/>
</dbReference>
<dbReference type="GeneID" id="59337515"/>
<dbReference type="InterPro" id="IPR039100">
    <property type="entry name" value="Sdo1/SBDS-like"/>
</dbReference>
<accession>A0A8H6CN21</accession>
<keyword evidence="3" id="KW-1185">Reference proteome</keyword>
<dbReference type="PANTHER" id="PTHR10927:SF2">
    <property type="entry name" value="RESTRICTION OF TELOMERE CAPPING PROTEIN 3"/>
    <property type="match status" value="1"/>
</dbReference>
<gene>
    <name evidence="2" type="ORF">HO133_009120</name>
</gene>
<comment type="caution">
    <text evidence="2">The sequence shown here is derived from an EMBL/GenBank/DDBJ whole genome shotgun (WGS) entry which is preliminary data.</text>
</comment>
<dbReference type="Pfam" id="PF01172">
    <property type="entry name" value="SBDS_N"/>
    <property type="match status" value="1"/>
</dbReference>
<evidence type="ECO:0000313" key="2">
    <source>
        <dbReference type="EMBL" id="KAF6226254.1"/>
    </source>
</evidence>
<dbReference type="Proteomes" id="UP000593566">
    <property type="component" value="Unassembled WGS sequence"/>
</dbReference>
<dbReference type="Gene3D" id="3.30.1250.10">
    <property type="entry name" value="Ribosome maturation protein SBDS, N-terminal domain"/>
    <property type="match status" value="1"/>
</dbReference>
<name>A0A8H6CN21_9LECA</name>
<organism evidence="2 3">
    <name type="scientific">Letharia lupina</name>
    <dbReference type="NCBI Taxonomy" id="560253"/>
    <lineage>
        <taxon>Eukaryota</taxon>
        <taxon>Fungi</taxon>
        <taxon>Dikarya</taxon>
        <taxon>Ascomycota</taxon>
        <taxon>Pezizomycotina</taxon>
        <taxon>Lecanoromycetes</taxon>
        <taxon>OSLEUM clade</taxon>
        <taxon>Lecanoromycetidae</taxon>
        <taxon>Lecanorales</taxon>
        <taxon>Lecanorineae</taxon>
        <taxon>Parmeliaceae</taxon>
        <taxon>Letharia</taxon>
    </lineage>
</organism>
<proteinExistence type="predicted"/>
<dbReference type="InterPro" id="IPR019783">
    <property type="entry name" value="SDO1/SBDS_N"/>
</dbReference>
<dbReference type="RefSeq" id="XP_037154807.1">
    <property type="nucleotide sequence ID" value="XM_037299981.1"/>
</dbReference>
<evidence type="ECO:0000259" key="1">
    <source>
        <dbReference type="Pfam" id="PF01172"/>
    </source>
</evidence>
<reference evidence="2 3" key="1">
    <citation type="journal article" date="2020" name="Genomics">
        <title>Complete, high-quality genomes from long-read metagenomic sequencing of two wolf lichen thalli reveals enigmatic genome architecture.</title>
        <authorList>
            <person name="McKenzie S.K."/>
            <person name="Walston R.F."/>
            <person name="Allen J.L."/>
        </authorList>
    </citation>
    <scope>NUCLEOTIDE SEQUENCE [LARGE SCALE GENOMIC DNA]</scope>
    <source>
        <strain evidence="2">WasteWater1</strain>
    </source>
</reference>
<feature type="domain" description="Ribosome maturation protein SDO1/SBDS N-terminal" evidence="1">
    <location>
        <begin position="8"/>
        <end position="97"/>
    </location>
</feature>
<dbReference type="PANTHER" id="PTHR10927">
    <property type="entry name" value="RIBOSOME MATURATION PROTEIN SBDS"/>
    <property type="match status" value="1"/>
</dbReference>
<dbReference type="EMBL" id="JACCJB010000006">
    <property type="protein sequence ID" value="KAF6226254.1"/>
    <property type="molecule type" value="Genomic_DNA"/>
</dbReference>
<protein>
    <recommendedName>
        <fullName evidence="1">Ribosome maturation protein SDO1/SBDS N-terminal domain-containing protein</fullName>
    </recommendedName>
</protein>
<dbReference type="AlphaFoldDB" id="A0A8H6CN21"/>
<evidence type="ECO:0000313" key="3">
    <source>
        <dbReference type="Proteomes" id="UP000593566"/>
    </source>
</evidence>
<sequence>MPRGNASQSKVHYQGKEEDFVIYIDDIESVQKWKGDRSIPLAQVVSGFKIFVTHKHGAQNAYDGASKATLENEFGTSNEDECMTKILETGDLQHTEVSQDEWSLCATEKWQLTFTIRRENVKDLRMTAWELGRLIEGME</sequence>
<dbReference type="SUPFAM" id="SSF89895">
    <property type="entry name" value="FYSH domain"/>
    <property type="match status" value="1"/>
</dbReference>